<dbReference type="Proteomes" id="UP000199495">
    <property type="component" value="Unassembled WGS sequence"/>
</dbReference>
<organism evidence="1 2">
    <name type="scientific">Pelagibacterium luteolum</name>
    <dbReference type="NCBI Taxonomy" id="440168"/>
    <lineage>
        <taxon>Bacteria</taxon>
        <taxon>Pseudomonadati</taxon>
        <taxon>Pseudomonadota</taxon>
        <taxon>Alphaproteobacteria</taxon>
        <taxon>Hyphomicrobiales</taxon>
        <taxon>Devosiaceae</taxon>
        <taxon>Pelagibacterium</taxon>
    </lineage>
</organism>
<dbReference type="Gene3D" id="2.60.120.620">
    <property type="entry name" value="q2cbj1_9rhob like domain"/>
    <property type="match status" value="1"/>
</dbReference>
<dbReference type="SUPFAM" id="SSF51197">
    <property type="entry name" value="Clavaminate synthase-like"/>
    <property type="match status" value="1"/>
</dbReference>
<proteinExistence type="predicted"/>
<dbReference type="EMBL" id="FNCS01000003">
    <property type="protein sequence ID" value="SDG49069.1"/>
    <property type="molecule type" value="Genomic_DNA"/>
</dbReference>
<dbReference type="STRING" id="440168.SAMN04487974_103179"/>
<sequence>MGSLFEPGPRPTSRYTRQRELMDYPTMPNTPNALTQAQIDSFIADGFVRIDNAFPREYADEGRAILWRDTGCDPNDPSTWTKPVIRLGGYADAPFRQAANTPLLHAAYDQLVGKGRWLAPQGLGTFPIRFPSTEAPGDDGWHIDASFTLPTDDASDFFSIRANITSKGRALLMLFLFSDVKENDAPTRIRVGSHLDMARFLLPYGEDGATMRQMMAGNFADTDRCPEALAAGPAGTVYLCHPFLVHAAQPNTGNRVKFMAQPPLIPAHGFDPGLPPSPVQTAIRQACRLVL</sequence>
<dbReference type="Pfam" id="PF05721">
    <property type="entry name" value="PhyH"/>
    <property type="match status" value="1"/>
</dbReference>
<gene>
    <name evidence="1" type="ORF">SAMN04487974_103179</name>
</gene>
<protein>
    <submittedName>
        <fullName evidence="1">Phytanoyl-CoA dioxygenase (PhyH)</fullName>
    </submittedName>
</protein>
<keyword evidence="2" id="KW-1185">Reference proteome</keyword>
<keyword evidence="1" id="KW-0223">Dioxygenase</keyword>
<accession>A0A1G7UPM7</accession>
<dbReference type="InterPro" id="IPR008775">
    <property type="entry name" value="Phytyl_CoA_dOase-like"/>
</dbReference>
<keyword evidence="1" id="KW-0560">Oxidoreductase</keyword>
<dbReference type="AlphaFoldDB" id="A0A1G7UPM7"/>
<dbReference type="GO" id="GO:0016706">
    <property type="term" value="F:2-oxoglutarate-dependent dioxygenase activity"/>
    <property type="evidence" value="ECO:0007669"/>
    <property type="project" value="UniProtKB-ARBA"/>
</dbReference>
<evidence type="ECO:0000313" key="1">
    <source>
        <dbReference type="EMBL" id="SDG49069.1"/>
    </source>
</evidence>
<reference evidence="1 2" key="1">
    <citation type="submission" date="2016-10" db="EMBL/GenBank/DDBJ databases">
        <authorList>
            <person name="de Groot N.N."/>
        </authorList>
    </citation>
    <scope>NUCLEOTIDE SEQUENCE [LARGE SCALE GENOMIC DNA]</scope>
    <source>
        <strain evidence="1 2">CGMCC 1.10267</strain>
    </source>
</reference>
<name>A0A1G7UPM7_9HYPH</name>
<evidence type="ECO:0000313" key="2">
    <source>
        <dbReference type="Proteomes" id="UP000199495"/>
    </source>
</evidence>